<dbReference type="EMBL" id="LAZR01012084">
    <property type="protein sequence ID" value="KKM43855.1"/>
    <property type="molecule type" value="Genomic_DNA"/>
</dbReference>
<comment type="caution">
    <text evidence="2">The sequence shown here is derived from an EMBL/GenBank/DDBJ whole genome shotgun (WGS) entry which is preliminary data.</text>
</comment>
<name>A0A0F9IM43_9ZZZZ</name>
<gene>
    <name evidence="2" type="ORF">LCGC14_1562380</name>
</gene>
<sequence>MIWIAVILFWILCEFVNFGFTFNYFQKEFSLIAAERRKSHRNHAIFQAMTGPIGTLVIAMEGGMKHGWSLSPKNKV</sequence>
<proteinExistence type="predicted"/>
<accession>A0A0F9IM43</accession>
<keyword evidence="1" id="KW-0812">Transmembrane</keyword>
<evidence type="ECO:0000256" key="1">
    <source>
        <dbReference type="SAM" id="Phobius"/>
    </source>
</evidence>
<keyword evidence="1" id="KW-1133">Transmembrane helix</keyword>
<dbReference type="AlphaFoldDB" id="A0A0F9IM43"/>
<organism evidence="2">
    <name type="scientific">marine sediment metagenome</name>
    <dbReference type="NCBI Taxonomy" id="412755"/>
    <lineage>
        <taxon>unclassified sequences</taxon>
        <taxon>metagenomes</taxon>
        <taxon>ecological metagenomes</taxon>
    </lineage>
</organism>
<feature type="transmembrane region" description="Helical" evidence="1">
    <location>
        <begin position="6"/>
        <end position="25"/>
    </location>
</feature>
<evidence type="ECO:0000313" key="2">
    <source>
        <dbReference type="EMBL" id="KKM43855.1"/>
    </source>
</evidence>
<keyword evidence="1" id="KW-0472">Membrane</keyword>
<reference evidence="2" key="1">
    <citation type="journal article" date="2015" name="Nature">
        <title>Complex archaea that bridge the gap between prokaryotes and eukaryotes.</title>
        <authorList>
            <person name="Spang A."/>
            <person name="Saw J.H."/>
            <person name="Jorgensen S.L."/>
            <person name="Zaremba-Niedzwiedzka K."/>
            <person name="Martijn J."/>
            <person name="Lind A.E."/>
            <person name="van Eijk R."/>
            <person name="Schleper C."/>
            <person name="Guy L."/>
            <person name="Ettema T.J."/>
        </authorList>
    </citation>
    <scope>NUCLEOTIDE SEQUENCE</scope>
</reference>
<protein>
    <submittedName>
        <fullName evidence="2">Uncharacterized protein</fullName>
    </submittedName>
</protein>